<dbReference type="Gene3D" id="1.10.260.40">
    <property type="entry name" value="lambda repressor-like DNA-binding domains"/>
    <property type="match status" value="1"/>
</dbReference>
<proteinExistence type="predicted"/>
<gene>
    <name evidence="2" type="ORF">C8D82_103155</name>
</gene>
<dbReference type="InterPro" id="IPR001387">
    <property type="entry name" value="Cro/C1-type_HTH"/>
</dbReference>
<evidence type="ECO:0000313" key="3">
    <source>
        <dbReference type="Proteomes" id="UP000245959"/>
    </source>
</evidence>
<dbReference type="GO" id="GO:0003677">
    <property type="term" value="F:DNA binding"/>
    <property type="evidence" value="ECO:0007669"/>
    <property type="project" value="InterPro"/>
</dbReference>
<accession>A0A2U1B9B8</accession>
<evidence type="ECO:0000259" key="1">
    <source>
        <dbReference type="PROSITE" id="PS50943"/>
    </source>
</evidence>
<reference evidence="2 3" key="1">
    <citation type="submission" date="2018-04" db="EMBL/GenBank/DDBJ databases">
        <title>Genomic Encyclopedia of Type Strains, Phase IV (KMG-IV): sequencing the most valuable type-strain genomes for metagenomic binning, comparative biology and taxonomic classification.</title>
        <authorList>
            <person name="Goeker M."/>
        </authorList>
    </citation>
    <scope>NUCLEOTIDE SEQUENCE [LARGE SCALE GENOMIC DNA]</scope>
    <source>
        <strain evidence="2 3">DSM 14823</strain>
    </source>
</reference>
<dbReference type="CDD" id="cd00093">
    <property type="entry name" value="HTH_XRE"/>
    <property type="match status" value="1"/>
</dbReference>
<dbReference type="Proteomes" id="UP000245959">
    <property type="component" value="Unassembled WGS sequence"/>
</dbReference>
<dbReference type="SMART" id="SM00530">
    <property type="entry name" value="HTH_XRE"/>
    <property type="match status" value="1"/>
</dbReference>
<name>A0A2U1B9B8_9BACT</name>
<comment type="caution">
    <text evidence="2">The sequence shown here is derived from an EMBL/GenBank/DDBJ whole genome shotgun (WGS) entry which is preliminary data.</text>
</comment>
<protein>
    <recommendedName>
        <fullName evidence="1">HTH cro/C1-type domain-containing protein</fullName>
    </recommendedName>
</protein>
<keyword evidence="3" id="KW-1185">Reference proteome</keyword>
<dbReference type="AlphaFoldDB" id="A0A2U1B9B8"/>
<evidence type="ECO:0000313" key="2">
    <source>
        <dbReference type="EMBL" id="PVY45241.1"/>
    </source>
</evidence>
<sequence>MTKLRNLRIKSKLTLREIGERAGVTPQTVHDAEVRGVRTPRTAMKFAVAFPGHTWHDLLEEPETTVSH</sequence>
<dbReference type="InterPro" id="IPR010982">
    <property type="entry name" value="Lambda_DNA-bd_dom_sf"/>
</dbReference>
<organism evidence="2 3">
    <name type="scientific">Victivallis vadensis</name>
    <dbReference type="NCBI Taxonomy" id="172901"/>
    <lineage>
        <taxon>Bacteria</taxon>
        <taxon>Pseudomonadati</taxon>
        <taxon>Lentisphaerota</taxon>
        <taxon>Lentisphaeria</taxon>
        <taxon>Victivallales</taxon>
        <taxon>Victivallaceae</taxon>
        <taxon>Victivallis</taxon>
    </lineage>
</organism>
<dbReference type="PROSITE" id="PS50943">
    <property type="entry name" value="HTH_CROC1"/>
    <property type="match status" value="1"/>
</dbReference>
<dbReference type="SUPFAM" id="SSF47413">
    <property type="entry name" value="lambda repressor-like DNA-binding domains"/>
    <property type="match status" value="1"/>
</dbReference>
<feature type="domain" description="HTH cro/C1-type" evidence="1">
    <location>
        <begin position="4"/>
        <end position="29"/>
    </location>
</feature>
<dbReference type="EMBL" id="QEKH01000003">
    <property type="protein sequence ID" value="PVY45241.1"/>
    <property type="molecule type" value="Genomic_DNA"/>
</dbReference>